<dbReference type="STRING" id="1328313.DS2_08093"/>
<gene>
    <name evidence="3" type="ORF">DS2_08093</name>
</gene>
<dbReference type="GO" id="GO:0003677">
    <property type="term" value="F:DNA binding"/>
    <property type="evidence" value="ECO:0007669"/>
    <property type="project" value="InterPro"/>
</dbReference>
<dbReference type="eggNOG" id="COG5642">
    <property type="taxonomic scope" value="Bacteria"/>
</dbReference>
<evidence type="ECO:0000313" key="3">
    <source>
        <dbReference type="EMBL" id="EWH10418.1"/>
    </source>
</evidence>
<dbReference type="NCBIfam" id="TIGR02293">
    <property type="entry name" value="TAS_TIGR02293"/>
    <property type="match status" value="1"/>
</dbReference>
<protein>
    <submittedName>
        <fullName evidence="3">Uncharacterized protein</fullName>
    </submittedName>
</protein>
<accession>W7QRC3</accession>
<dbReference type="OrthoDB" id="8595277at2"/>
<evidence type="ECO:0000259" key="2">
    <source>
        <dbReference type="Pfam" id="PF20432"/>
    </source>
</evidence>
<sequence>MNQFNPIIEETTSVWDSVGIPPRGNELYAALNKGLSFDVFRQISELTQLDKKEIANVIHLAPATLARRAKAGHFNREESDKFYRFTEVVNAAVELFEGDLTAANQWLKRPVKGLGGKKPIEMLGTSAESEAVLDLIGRLEHGVFA</sequence>
<dbReference type="RefSeq" id="WP_035014226.1">
    <property type="nucleotide sequence ID" value="NZ_ARZY01000012.1"/>
</dbReference>
<dbReference type="InterPro" id="IPR024467">
    <property type="entry name" value="Xre/MbcA/ParS-like_toxin-bd"/>
</dbReference>
<organism evidence="3 4">
    <name type="scientific">Catenovulum agarivorans DS-2</name>
    <dbReference type="NCBI Taxonomy" id="1328313"/>
    <lineage>
        <taxon>Bacteria</taxon>
        <taxon>Pseudomonadati</taxon>
        <taxon>Pseudomonadota</taxon>
        <taxon>Gammaproteobacteria</taxon>
        <taxon>Alteromonadales</taxon>
        <taxon>Alteromonadaceae</taxon>
        <taxon>Catenovulum</taxon>
    </lineage>
</organism>
<dbReference type="AlphaFoldDB" id="W7QRC3"/>
<dbReference type="InterPro" id="IPR046847">
    <property type="entry name" value="Xre-like_HTH"/>
</dbReference>
<feature type="domain" description="Antitoxin Xre/MbcA/ParS-like toxin-binding" evidence="1">
    <location>
        <begin position="91"/>
        <end position="142"/>
    </location>
</feature>
<comment type="caution">
    <text evidence="3">The sequence shown here is derived from an EMBL/GenBank/DDBJ whole genome shotgun (WGS) entry which is preliminary data.</text>
</comment>
<keyword evidence="4" id="KW-1185">Reference proteome</keyword>
<dbReference type="Proteomes" id="UP000019276">
    <property type="component" value="Unassembled WGS sequence"/>
</dbReference>
<dbReference type="Pfam" id="PF09722">
    <property type="entry name" value="Xre_MbcA_ParS_C"/>
    <property type="match status" value="1"/>
</dbReference>
<feature type="domain" description="Antitoxin Xre-like helix-turn-helix" evidence="2">
    <location>
        <begin position="27"/>
        <end position="85"/>
    </location>
</feature>
<dbReference type="InterPro" id="IPR011979">
    <property type="entry name" value="Antitox_Xre"/>
</dbReference>
<reference evidence="3 4" key="1">
    <citation type="journal article" date="2014" name="Genome Announc.">
        <title>Draft Genome Sequence of the Agar-Degrading Bacterium Catenovulum sp. Strain DS-2, Isolated from Intestines of Haliotis diversicolor.</title>
        <authorList>
            <person name="Shan D."/>
            <person name="Li X."/>
            <person name="Gu Z."/>
            <person name="Wei G."/>
            <person name="Gao Z."/>
            <person name="Shao Z."/>
        </authorList>
    </citation>
    <scope>NUCLEOTIDE SEQUENCE [LARGE SCALE GENOMIC DNA]</scope>
    <source>
        <strain evidence="3 4">DS-2</strain>
    </source>
</reference>
<dbReference type="Pfam" id="PF20432">
    <property type="entry name" value="Xre-like-HTH"/>
    <property type="match status" value="1"/>
</dbReference>
<dbReference type="EMBL" id="ARZY01000012">
    <property type="protein sequence ID" value="EWH10418.1"/>
    <property type="molecule type" value="Genomic_DNA"/>
</dbReference>
<name>W7QRC3_9ALTE</name>
<evidence type="ECO:0000259" key="1">
    <source>
        <dbReference type="Pfam" id="PF09722"/>
    </source>
</evidence>
<evidence type="ECO:0000313" key="4">
    <source>
        <dbReference type="Proteomes" id="UP000019276"/>
    </source>
</evidence>
<proteinExistence type="predicted"/>